<evidence type="ECO:0000313" key="3">
    <source>
        <dbReference type="EMBL" id="CAE0374279.1"/>
    </source>
</evidence>
<keyword evidence="2" id="KW-1133">Transmembrane helix</keyword>
<name>A0A7S3NKR0_9STRA</name>
<feature type="coiled-coil region" evidence="1">
    <location>
        <begin position="86"/>
        <end position="113"/>
    </location>
</feature>
<sequence length="608" mass="68794">MKVSREEECFVAIAKAIQENDIDALDSSIRLADVVGIDTLSAQRARCGLKVKRALAEYARCVLMSSSEAASTEMSLSDALCEAQKYNDTEGNIKKLQNALDATRVLIAQAKDRKMVKSSALLAARYLDDASIIKLKELISHMAHTDSDESCLVAVQRMRACEVEINESIKKRNRQSLNQALENFDHSLNLFLNQALQDEWVPLLVDRCRASPDVANAKELLKRLENEHQVLTRLRAAITKHDYKCIEDSIDAVVHFSDNDHIRVELEAAQAILKDFKYANASNQKEEQLALLRDEISTQLDIYLSKSKDSIKKYERELEALLQKAASMNKDQSIRIEKYERELEALLAKADQVTNTLDRSVITVTDQLDFAQNRFRQLEQLLGHKLTLNNTVHPSQLSQEQSTMPRCRQTLWSAYLLAFIEFLVILSFPYIWMTLTCCATVARVFDTHSIKSKYFVFSLPEMRLDKTLVLSLFSLPALVWAADSTLVNTYVARFFCSSPLAGFVVAFQIDHSRSLHFLLIAIIATIVTWFFRYSIINRAAVLESGLVLWLIFQKNSFTRLHAALLKHGDGLLLFSLSTVFPSIKKTNSATLSQGSTLIKMPTKKKRGN</sequence>
<feature type="transmembrane region" description="Helical" evidence="2">
    <location>
        <begin position="412"/>
        <end position="445"/>
    </location>
</feature>
<gene>
    <name evidence="3" type="ORF">ALAG00032_LOCUS15082</name>
</gene>
<feature type="transmembrane region" description="Helical" evidence="2">
    <location>
        <begin position="514"/>
        <end position="530"/>
    </location>
</feature>
<dbReference type="AlphaFoldDB" id="A0A7S3NKR0"/>
<keyword evidence="2" id="KW-0472">Membrane</keyword>
<organism evidence="3">
    <name type="scientific">Aureoumbra lagunensis</name>
    <dbReference type="NCBI Taxonomy" id="44058"/>
    <lineage>
        <taxon>Eukaryota</taxon>
        <taxon>Sar</taxon>
        <taxon>Stramenopiles</taxon>
        <taxon>Ochrophyta</taxon>
        <taxon>Pelagophyceae</taxon>
        <taxon>Pelagomonadales</taxon>
        <taxon>Aureoumbra</taxon>
    </lineage>
</organism>
<feature type="transmembrane region" description="Helical" evidence="2">
    <location>
        <begin position="488"/>
        <end position="507"/>
    </location>
</feature>
<keyword evidence="1" id="KW-0175">Coiled coil</keyword>
<feature type="coiled-coil region" evidence="1">
    <location>
        <begin position="214"/>
        <end position="241"/>
    </location>
</feature>
<feature type="coiled-coil region" evidence="1">
    <location>
        <begin position="304"/>
        <end position="356"/>
    </location>
</feature>
<proteinExistence type="predicted"/>
<protein>
    <submittedName>
        <fullName evidence="3">Uncharacterized protein</fullName>
    </submittedName>
</protein>
<dbReference type="EMBL" id="HBIJ01022987">
    <property type="protein sequence ID" value="CAE0374279.1"/>
    <property type="molecule type" value="Transcribed_RNA"/>
</dbReference>
<keyword evidence="2" id="KW-0812">Transmembrane</keyword>
<accession>A0A7S3NKR0</accession>
<evidence type="ECO:0000256" key="2">
    <source>
        <dbReference type="SAM" id="Phobius"/>
    </source>
</evidence>
<reference evidence="3" key="1">
    <citation type="submission" date="2021-01" db="EMBL/GenBank/DDBJ databases">
        <authorList>
            <person name="Corre E."/>
            <person name="Pelletier E."/>
            <person name="Niang G."/>
            <person name="Scheremetjew M."/>
            <person name="Finn R."/>
            <person name="Kale V."/>
            <person name="Holt S."/>
            <person name="Cochrane G."/>
            <person name="Meng A."/>
            <person name="Brown T."/>
            <person name="Cohen L."/>
        </authorList>
    </citation>
    <scope>NUCLEOTIDE SEQUENCE</scope>
    <source>
        <strain evidence="3">CCMP1510</strain>
    </source>
</reference>
<evidence type="ECO:0000256" key="1">
    <source>
        <dbReference type="SAM" id="Coils"/>
    </source>
</evidence>